<dbReference type="Gene3D" id="1.20.1640.10">
    <property type="entry name" value="Multidrug efflux transporter AcrB transmembrane domain"/>
    <property type="match status" value="2"/>
</dbReference>
<feature type="transmembrane region" description="Helical" evidence="8">
    <location>
        <begin position="275"/>
        <end position="300"/>
    </location>
</feature>
<evidence type="ECO:0000256" key="7">
    <source>
        <dbReference type="SAM" id="MobiDB-lite"/>
    </source>
</evidence>
<dbReference type="PANTHER" id="PTHR33406">
    <property type="entry name" value="MEMBRANE PROTEIN MJ1562-RELATED"/>
    <property type="match status" value="1"/>
</dbReference>
<evidence type="ECO:0000259" key="10">
    <source>
        <dbReference type="PROSITE" id="PS50156"/>
    </source>
</evidence>
<feature type="transmembrane region" description="Helical" evidence="8">
    <location>
        <begin position="554"/>
        <end position="575"/>
    </location>
</feature>
<keyword evidence="9" id="KW-0732">Signal</keyword>
<feature type="transmembrane region" description="Helical" evidence="8">
    <location>
        <begin position="587"/>
        <end position="611"/>
    </location>
</feature>
<evidence type="ECO:0000256" key="5">
    <source>
        <dbReference type="ARBA" id="ARBA00022989"/>
    </source>
</evidence>
<feature type="transmembrane region" description="Helical" evidence="8">
    <location>
        <begin position="523"/>
        <end position="542"/>
    </location>
</feature>
<evidence type="ECO:0000256" key="8">
    <source>
        <dbReference type="SAM" id="Phobius"/>
    </source>
</evidence>
<dbReference type="InterPro" id="IPR000731">
    <property type="entry name" value="SSD"/>
</dbReference>
<evidence type="ECO:0000313" key="12">
    <source>
        <dbReference type="Proteomes" id="UP001551176"/>
    </source>
</evidence>
<organism evidence="11 12">
    <name type="scientific">Streptomyces atriruber</name>
    <dbReference type="NCBI Taxonomy" id="545121"/>
    <lineage>
        <taxon>Bacteria</taxon>
        <taxon>Bacillati</taxon>
        <taxon>Actinomycetota</taxon>
        <taxon>Actinomycetes</taxon>
        <taxon>Kitasatosporales</taxon>
        <taxon>Streptomycetaceae</taxon>
        <taxon>Streptomyces</taxon>
    </lineage>
</organism>
<evidence type="ECO:0000256" key="6">
    <source>
        <dbReference type="ARBA" id="ARBA00023136"/>
    </source>
</evidence>
<dbReference type="SUPFAM" id="SSF82866">
    <property type="entry name" value="Multidrug efflux transporter AcrB transmembrane domain"/>
    <property type="match status" value="2"/>
</dbReference>
<sequence>MATFLYKLGRLAFRRRRYVALLWVVALAGAIFASSAAPSPPEDSFSMPGTESQKAFDRLEKNFPDASADGASARVVIRAPEGKKITEGQPKSEVDRLVAAIGKGPQVSSVDDPYAAKTVSKDGSTVYTSVTYKVAATELTDEARDALTKATDTTRDAGFTVETGGDAVMAEQEMGGSAELIGIAISAVVLIITFGSMVAAGMPLLTAIIGVGIGISGIAALGSVLDLSATTSTLAMMIGLAVGIDYALFIVSRYRAEIAEGREPEEAAGRATGTAGSAVVFAGLTVVVALSGLSIVNIPILTKMGLAAAATVVIAVLIALTMIPALLGFAGRKVLRRKDRKKSASELLDPNAKPKLGTRWARFVLRHPLSVLLVAVLGLGAVAVPAASLELGLPDEGTSAPDTTQRKAYDMLSESFGAGFNGPLMVTVSKDSDVAGAAKTVGDKLAKVDGVAAVTPAQANKAGDTAILNVIPKTGPSDHETEELVKSIRSTADGIGADTGSEILVTGQTAMTIDFSQTLDDALLPYLGLVVGLAFLLLMLVFRSVLVPLKAALGFLLSVAAALGAVVAVFQWGWLADIVGVDQPGPIMSMMPIFMIGVVFGLAMDYEVFLVTRMREAYVHGARPGESVVTGFTHGGRVVAAAAIIMISVFSGFIMENDDMIKMMGFGLAIAVLFDAFVVRMAIVPAVLALLGKSAWWLPRWLDKALPNVDVEGEKLHRNLGDTGTPDAETDRELAPVGR</sequence>
<feature type="transmembrane region" description="Helical" evidence="8">
    <location>
        <begin position="666"/>
        <end position="691"/>
    </location>
</feature>
<keyword evidence="4 8" id="KW-0812">Transmembrane</keyword>
<evidence type="ECO:0000313" key="11">
    <source>
        <dbReference type="EMBL" id="MEU6819113.1"/>
    </source>
</evidence>
<evidence type="ECO:0000256" key="9">
    <source>
        <dbReference type="SAM" id="SignalP"/>
    </source>
</evidence>
<name>A0ABV3BDQ2_9ACTN</name>
<reference evidence="11 12" key="1">
    <citation type="submission" date="2024-06" db="EMBL/GenBank/DDBJ databases">
        <title>The Natural Products Discovery Center: Release of the First 8490 Sequenced Strains for Exploring Actinobacteria Biosynthetic Diversity.</title>
        <authorList>
            <person name="Kalkreuter E."/>
            <person name="Kautsar S.A."/>
            <person name="Yang D."/>
            <person name="Bader C.D."/>
            <person name="Teijaro C.N."/>
            <person name="Fluegel L."/>
            <person name="Davis C.M."/>
            <person name="Simpson J.R."/>
            <person name="Lauterbach L."/>
            <person name="Steele A.D."/>
            <person name="Gui C."/>
            <person name="Meng S."/>
            <person name="Li G."/>
            <person name="Viehrig K."/>
            <person name="Ye F."/>
            <person name="Su P."/>
            <person name="Kiefer A.F."/>
            <person name="Nichols A."/>
            <person name="Cepeda A.J."/>
            <person name="Yan W."/>
            <person name="Fan B."/>
            <person name="Jiang Y."/>
            <person name="Adhikari A."/>
            <person name="Zheng C.-J."/>
            <person name="Schuster L."/>
            <person name="Cowan T.M."/>
            <person name="Smanski M.J."/>
            <person name="Chevrette M.G."/>
            <person name="De Carvalho L.P.S."/>
            <person name="Shen B."/>
        </authorList>
    </citation>
    <scope>NUCLEOTIDE SEQUENCE [LARGE SCALE GENOMIC DNA]</scope>
    <source>
        <strain evidence="11 12">NPDC046838</strain>
    </source>
</reference>
<keyword evidence="3" id="KW-1003">Cell membrane</keyword>
<dbReference type="PROSITE" id="PS50156">
    <property type="entry name" value="SSD"/>
    <property type="match status" value="1"/>
</dbReference>
<feature type="region of interest" description="Disordered" evidence="7">
    <location>
        <begin position="717"/>
        <end position="739"/>
    </location>
</feature>
<accession>A0ABV3BDQ2</accession>
<dbReference type="Proteomes" id="UP001551176">
    <property type="component" value="Unassembled WGS sequence"/>
</dbReference>
<feature type="transmembrane region" description="Helical" evidence="8">
    <location>
        <begin position="207"/>
        <end position="228"/>
    </location>
</feature>
<evidence type="ECO:0000256" key="4">
    <source>
        <dbReference type="ARBA" id="ARBA00022692"/>
    </source>
</evidence>
<comment type="subcellular location">
    <subcellularLocation>
        <location evidence="1">Cell membrane</location>
        <topology evidence="1">Multi-pass membrane protein</topology>
    </subcellularLocation>
</comment>
<proteinExistence type="inferred from homology"/>
<feature type="transmembrane region" description="Helical" evidence="8">
    <location>
        <begin position="369"/>
        <end position="389"/>
    </location>
</feature>
<feature type="transmembrane region" description="Helical" evidence="8">
    <location>
        <begin position="234"/>
        <end position="254"/>
    </location>
</feature>
<feature type="signal peptide" evidence="9">
    <location>
        <begin position="1"/>
        <end position="36"/>
    </location>
</feature>
<dbReference type="PANTHER" id="PTHR33406:SF11">
    <property type="entry name" value="MEMBRANE PROTEIN SCO6666-RELATED"/>
    <property type="match status" value="1"/>
</dbReference>
<feature type="compositionally biased region" description="Basic and acidic residues" evidence="7">
    <location>
        <begin position="729"/>
        <end position="739"/>
    </location>
</feature>
<comment type="caution">
    <text evidence="11">The sequence shown here is derived from an EMBL/GenBank/DDBJ whole genome shotgun (WGS) entry which is preliminary data.</text>
</comment>
<feature type="transmembrane region" description="Helical" evidence="8">
    <location>
        <begin position="306"/>
        <end position="331"/>
    </location>
</feature>
<feature type="transmembrane region" description="Helical" evidence="8">
    <location>
        <begin position="632"/>
        <end position="654"/>
    </location>
</feature>
<gene>
    <name evidence="11" type="ORF">ABZ921_00690</name>
</gene>
<keyword evidence="6 8" id="KW-0472">Membrane</keyword>
<dbReference type="RefSeq" id="WP_359343010.1">
    <property type="nucleotide sequence ID" value="NZ_JBEYXV010000001.1"/>
</dbReference>
<feature type="transmembrane region" description="Helical" evidence="8">
    <location>
        <begin position="180"/>
        <end position="200"/>
    </location>
</feature>
<dbReference type="EMBL" id="JBEYXV010000001">
    <property type="protein sequence ID" value="MEU6819113.1"/>
    <property type="molecule type" value="Genomic_DNA"/>
</dbReference>
<comment type="similarity">
    <text evidence="2">Belongs to the resistance-nodulation-cell division (RND) (TC 2.A.6) family. MmpL subfamily.</text>
</comment>
<evidence type="ECO:0000256" key="2">
    <source>
        <dbReference type="ARBA" id="ARBA00010157"/>
    </source>
</evidence>
<dbReference type="InterPro" id="IPR004869">
    <property type="entry name" value="MMPL_dom"/>
</dbReference>
<protein>
    <submittedName>
        <fullName evidence="11">MMPL family transporter</fullName>
    </submittedName>
</protein>
<dbReference type="InterPro" id="IPR050545">
    <property type="entry name" value="Mycobact_MmpL"/>
</dbReference>
<evidence type="ECO:0000256" key="3">
    <source>
        <dbReference type="ARBA" id="ARBA00022475"/>
    </source>
</evidence>
<evidence type="ECO:0000256" key="1">
    <source>
        <dbReference type="ARBA" id="ARBA00004651"/>
    </source>
</evidence>
<keyword evidence="12" id="KW-1185">Reference proteome</keyword>
<keyword evidence="5 8" id="KW-1133">Transmembrane helix</keyword>
<feature type="chain" id="PRO_5045925069" evidence="9">
    <location>
        <begin position="37"/>
        <end position="739"/>
    </location>
</feature>
<dbReference type="Pfam" id="PF03176">
    <property type="entry name" value="MMPL"/>
    <property type="match status" value="2"/>
</dbReference>
<feature type="domain" description="SSD" evidence="10">
    <location>
        <begin position="204"/>
        <end position="329"/>
    </location>
</feature>